<dbReference type="InterPro" id="IPR025263">
    <property type="entry name" value="YhdP_central"/>
</dbReference>
<dbReference type="PANTHER" id="PTHR38690">
    <property type="entry name" value="PROTEASE-RELATED"/>
    <property type="match status" value="1"/>
</dbReference>
<dbReference type="InterPro" id="IPR011836">
    <property type="entry name" value="YhdP"/>
</dbReference>
<dbReference type="Pfam" id="PF13116">
    <property type="entry name" value="YhdP"/>
    <property type="match status" value="1"/>
</dbReference>
<dbReference type="PANTHER" id="PTHR38690:SF1">
    <property type="entry name" value="PROTEASE"/>
    <property type="match status" value="1"/>
</dbReference>
<proteinExistence type="predicted"/>
<organism evidence="2 3">
    <name type="scientific">Paraglaciecola aquimarina</name>
    <dbReference type="NCBI Taxonomy" id="1235557"/>
    <lineage>
        <taxon>Bacteria</taxon>
        <taxon>Pseudomonadati</taxon>
        <taxon>Pseudomonadota</taxon>
        <taxon>Gammaproteobacteria</taxon>
        <taxon>Alteromonadales</taxon>
        <taxon>Alteromonadaceae</taxon>
        <taxon>Paraglaciecola</taxon>
    </lineage>
</organism>
<evidence type="ECO:0000313" key="3">
    <source>
        <dbReference type="Proteomes" id="UP001247805"/>
    </source>
</evidence>
<dbReference type="Proteomes" id="UP001247805">
    <property type="component" value="Unassembled WGS sequence"/>
</dbReference>
<evidence type="ECO:0000313" key="2">
    <source>
        <dbReference type="EMBL" id="MDU0353109.1"/>
    </source>
</evidence>
<comment type="caution">
    <text evidence="2">The sequence shown here is derived from an EMBL/GenBank/DDBJ whole genome shotgun (WGS) entry which is preliminary data.</text>
</comment>
<evidence type="ECO:0000259" key="1">
    <source>
        <dbReference type="Pfam" id="PF13116"/>
    </source>
</evidence>
<protein>
    <submittedName>
        <fullName evidence="2">DUF3971 domain-containing protein</fullName>
    </submittedName>
</protein>
<reference evidence="2 3" key="1">
    <citation type="submission" date="2023-10" db="EMBL/GenBank/DDBJ databases">
        <title>Glaciecola aquimarina strain GGW-M5 nov., isolated from a coastal seawater.</title>
        <authorList>
            <person name="Bayburt H."/>
            <person name="Kim J.M."/>
            <person name="Choi B.J."/>
            <person name="Jeon C.O."/>
        </authorList>
    </citation>
    <scope>NUCLEOTIDE SEQUENCE [LARGE SCALE GENOMIC DNA]</scope>
    <source>
        <strain evidence="2 3">KCTC 32108</strain>
    </source>
</reference>
<keyword evidence="3" id="KW-1185">Reference proteome</keyword>
<feature type="domain" description="YhdP central" evidence="1">
    <location>
        <begin position="2"/>
        <end position="577"/>
    </location>
</feature>
<dbReference type="EMBL" id="JAWDIO010000002">
    <property type="protein sequence ID" value="MDU0353109.1"/>
    <property type="molecule type" value="Genomic_DNA"/>
</dbReference>
<accession>A0ABU3SSZ5</accession>
<gene>
    <name evidence="2" type="ORF">RS130_03445</name>
</gene>
<sequence length="584" mass="65470">MIKKLWALVACSLVVIAVALSLVRYSLPYMNEQKHYLEDWLSKQVGTQLVIEEITAKWQGVGPAIVLRNVALANNEDSSIKLTIAETAIDIDFWQSVLAKQVQANKFDLNKLELTLDLTTIEQENSEIQIIDALENLFLQQLQQFSISESKIIIDTPHDQQVVLIDQVSWVNKGLHHQGVGQLQVEDLARNSASFVLDLYGDKKELTGVFFAEGEEVDLSPWVEQWLVTPHELVESRGSFVMWALIAENDLQSIQLDLSNSRFKWDTPTGDISAVVLGGQISASPDQKDWLFNLDNLTLQLNDQVVVTNWLGKVEPSGSLFLQNKQAVRLSPLVNLLPLVVNEADMEIVHTLQPQAELTNLQLNRTVDGNVAMKASLVEIQWQQTDLLLTGMQGLTADINWYNQNAMVSLKSKSGTLAIDKLLTHNIDYERFFMDLYVQTSEQGFAITSDNALFKSDLIGFSPKFSYHSESNFLALDAKVNAVDVTHLPRLYPVKLMGTETKDYLIDSLNSGLIAGGDILWHGALNAFPFADNQGIFQLGLNVDNGNFRFSSDWPALTELDVDLLFENQGLFLSSQQEICWMLN</sequence>
<name>A0ABU3SSZ5_9ALTE</name>